<feature type="transmembrane region" description="Helical" evidence="12">
    <location>
        <begin position="301"/>
        <end position="321"/>
    </location>
</feature>
<evidence type="ECO:0000256" key="4">
    <source>
        <dbReference type="ARBA" id="ARBA00022475"/>
    </source>
</evidence>
<name>A0ABU3B5S7_9GAMM</name>
<dbReference type="SUPFAM" id="SSF56176">
    <property type="entry name" value="FAD-binding/transporter-associated domain-like"/>
    <property type="match status" value="1"/>
</dbReference>
<dbReference type="Gene3D" id="3.30.465.10">
    <property type="match status" value="1"/>
</dbReference>
<dbReference type="SUPFAM" id="SSF116726">
    <property type="entry name" value="TrkA C-terminal domain-like"/>
    <property type="match status" value="1"/>
</dbReference>
<feature type="transmembrane region" description="Helical" evidence="12">
    <location>
        <begin position="220"/>
        <end position="237"/>
    </location>
</feature>
<evidence type="ECO:0000256" key="10">
    <source>
        <dbReference type="ARBA" id="ARBA00023065"/>
    </source>
</evidence>
<evidence type="ECO:0000256" key="6">
    <source>
        <dbReference type="ARBA" id="ARBA00022538"/>
    </source>
</evidence>
<keyword evidence="5" id="KW-0997">Cell inner membrane</keyword>
<dbReference type="EMBL" id="JAVRHY010000003">
    <property type="protein sequence ID" value="MDT0617812.1"/>
    <property type="molecule type" value="Genomic_DNA"/>
</dbReference>
<comment type="subcellular location">
    <subcellularLocation>
        <location evidence="1">Cell membrane</location>
        <topology evidence="1">Multi-pass membrane protein</topology>
    </subcellularLocation>
</comment>
<reference evidence="14 15" key="1">
    <citation type="submission" date="2023-09" db="EMBL/GenBank/DDBJ databases">
        <authorList>
            <person name="Rey-Velasco X."/>
        </authorList>
    </citation>
    <scope>NUCLEOTIDE SEQUENCE [LARGE SCALE GENOMIC DNA]</scope>
    <source>
        <strain evidence="14 15">P385</strain>
    </source>
</reference>
<evidence type="ECO:0000256" key="1">
    <source>
        <dbReference type="ARBA" id="ARBA00004651"/>
    </source>
</evidence>
<dbReference type="RefSeq" id="WP_311657717.1">
    <property type="nucleotide sequence ID" value="NZ_JAVRHY010000003.1"/>
</dbReference>
<evidence type="ECO:0000256" key="8">
    <source>
        <dbReference type="ARBA" id="ARBA00022958"/>
    </source>
</evidence>
<keyword evidence="8" id="KW-0630">Potassium</keyword>
<evidence type="ECO:0000256" key="2">
    <source>
        <dbReference type="ARBA" id="ARBA00022448"/>
    </source>
</evidence>
<feature type="transmembrane region" description="Helical" evidence="12">
    <location>
        <begin position="89"/>
        <end position="112"/>
    </location>
</feature>
<dbReference type="SMART" id="SM01091">
    <property type="entry name" value="CorC_HlyC"/>
    <property type="match status" value="1"/>
</dbReference>
<dbReference type="InterPro" id="IPR006037">
    <property type="entry name" value="RCK_C"/>
</dbReference>
<feature type="transmembrane region" description="Helical" evidence="12">
    <location>
        <begin position="365"/>
        <end position="388"/>
    </location>
</feature>
<feature type="transmembrane region" description="Helical" evidence="12">
    <location>
        <begin position="333"/>
        <end position="353"/>
    </location>
</feature>
<keyword evidence="2" id="KW-0813">Transport</keyword>
<evidence type="ECO:0000256" key="3">
    <source>
        <dbReference type="ARBA" id="ARBA00022449"/>
    </source>
</evidence>
<feature type="transmembrane region" description="Helical" evidence="12">
    <location>
        <begin position="272"/>
        <end position="289"/>
    </location>
</feature>
<dbReference type="PROSITE" id="PS51202">
    <property type="entry name" value="RCK_C"/>
    <property type="match status" value="1"/>
</dbReference>
<keyword evidence="11 12" id="KW-0472">Membrane</keyword>
<dbReference type="InterPro" id="IPR038770">
    <property type="entry name" value="Na+/solute_symporter_sf"/>
</dbReference>
<keyword evidence="15" id="KW-1185">Reference proteome</keyword>
<dbReference type="InterPro" id="IPR005170">
    <property type="entry name" value="Transptr-assoc_dom"/>
</dbReference>
<keyword evidence="4" id="KW-1003">Cell membrane</keyword>
<keyword evidence="6" id="KW-0633">Potassium transport</keyword>
<evidence type="ECO:0000256" key="12">
    <source>
        <dbReference type="SAM" id="Phobius"/>
    </source>
</evidence>
<dbReference type="InterPro" id="IPR016169">
    <property type="entry name" value="FAD-bd_PCMH_sub2"/>
</dbReference>
<evidence type="ECO:0000256" key="11">
    <source>
        <dbReference type="ARBA" id="ARBA00023136"/>
    </source>
</evidence>
<keyword evidence="9 12" id="KW-1133">Transmembrane helix</keyword>
<dbReference type="Gene3D" id="1.20.1530.20">
    <property type="match status" value="1"/>
</dbReference>
<organism evidence="14 15">
    <name type="scientific">Spectribacter acetivorans</name>
    <dbReference type="NCBI Taxonomy" id="3075603"/>
    <lineage>
        <taxon>Bacteria</taxon>
        <taxon>Pseudomonadati</taxon>
        <taxon>Pseudomonadota</taxon>
        <taxon>Gammaproteobacteria</taxon>
        <taxon>Salinisphaerales</taxon>
        <taxon>Salinisphaeraceae</taxon>
        <taxon>Spectribacter</taxon>
    </lineage>
</organism>
<evidence type="ECO:0000259" key="13">
    <source>
        <dbReference type="PROSITE" id="PS51202"/>
    </source>
</evidence>
<dbReference type="InterPro" id="IPR036318">
    <property type="entry name" value="FAD-bd_PCMH-like_sf"/>
</dbReference>
<dbReference type="Pfam" id="PF03471">
    <property type="entry name" value="CorC_HlyC"/>
    <property type="match status" value="1"/>
</dbReference>
<dbReference type="InterPro" id="IPR036721">
    <property type="entry name" value="RCK_C_sf"/>
</dbReference>
<evidence type="ECO:0000313" key="15">
    <source>
        <dbReference type="Proteomes" id="UP001259982"/>
    </source>
</evidence>
<keyword evidence="10" id="KW-0406">Ion transport</keyword>
<dbReference type="NCBIfam" id="NF003715">
    <property type="entry name" value="PRK05326.1-2"/>
    <property type="match status" value="1"/>
</dbReference>
<dbReference type="InterPro" id="IPR006153">
    <property type="entry name" value="Cation/H_exchanger_TM"/>
</dbReference>
<protein>
    <submittedName>
        <fullName evidence="14">Potassium/proton antiporter</fullName>
    </submittedName>
</protein>
<keyword evidence="7 12" id="KW-0812">Transmembrane</keyword>
<proteinExistence type="predicted"/>
<sequence>MDAINTLLLFAGLLLFLSVVATPLSRFGFPLLLIFLGVGMLAGEDGPGQIDFDDFSVAFLVGNLALAVILLDGGLRTRYDTFRVALRPALSLATVGVMASAGLTGMFITWLLGVDWRYGLLLGGIVGSTDAAAVFSQLRQGQVSLNQRVTATLEIESGTNDPMAIFMVLFLLEVLTSTQPFSWQSLGVQLLLQFGIGAAGGVALGYALSWLVTRIALVEGLYALLILSGGLITFAAINKLGGSGFLGVYLLGLVVGNRPNHATEHVFRVMDGLAWLAQAGMFLILGLLVTPSELWNNALPASLIALFLIFVARPAAVFLSLLPFHFPWRERLFIAWVGLRGAVPIILSIFPLIASLSGARFLFDITFAVVIVSLLLQGTTISAAARLLGLRIPDQGRALDQYELEGGGRLRFMLSLFRVEPHCRVEGHDAGALPRGRQVRCIAVLRGRRFLYPGAGFRFQAGDRLYLIHPARHADKLATYFRMERGQGRLSPRRFYGNFMLRGDSPMHELETIYALQLDPADRTRTLDEFIRARLNRPPVAGDTVSVDRILLRVRALEASGRIERVGLRFRSGDDKPPGSG</sequence>
<feature type="transmembrane region" description="Helical" evidence="12">
    <location>
        <begin position="190"/>
        <end position="213"/>
    </location>
</feature>
<dbReference type="NCBIfam" id="NF003714">
    <property type="entry name" value="PRK05326.1-1"/>
    <property type="match status" value="1"/>
</dbReference>
<feature type="domain" description="RCK C-terminal" evidence="13">
    <location>
        <begin position="399"/>
        <end position="483"/>
    </location>
</feature>
<keyword evidence="3" id="KW-0050">Antiport</keyword>
<evidence type="ECO:0000256" key="9">
    <source>
        <dbReference type="ARBA" id="ARBA00022989"/>
    </source>
</evidence>
<evidence type="ECO:0000256" key="5">
    <source>
        <dbReference type="ARBA" id="ARBA00022519"/>
    </source>
</evidence>
<evidence type="ECO:0000313" key="14">
    <source>
        <dbReference type="EMBL" id="MDT0617812.1"/>
    </source>
</evidence>
<dbReference type="PANTHER" id="PTHR32507:SF7">
    <property type="entry name" value="K(+)_H(+) ANTIPORTER NHAP2"/>
    <property type="match status" value="1"/>
</dbReference>
<comment type="caution">
    <text evidence="14">The sequence shown here is derived from an EMBL/GenBank/DDBJ whole genome shotgun (WGS) entry which is preliminary data.</text>
</comment>
<dbReference type="Proteomes" id="UP001259982">
    <property type="component" value="Unassembled WGS sequence"/>
</dbReference>
<accession>A0ABU3B5S7</accession>
<dbReference type="Pfam" id="PF00999">
    <property type="entry name" value="Na_H_Exchanger"/>
    <property type="match status" value="1"/>
</dbReference>
<evidence type="ECO:0000256" key="7">
    <source>
        <dbReference type="ARBA" id="ARBA00022692"/>
    </source>
</evidence>
<dbReference type="NCBIfam" id="NF003716">
    <property type="entry name" value="PRK05326.1-3"/>
    <property type="match status" value="1"/>
</dbReference>
<gene>
    <name evidence="14" type="ORF">RM531_04955</name>
</gene>
<dbReference type="Gene3D" id="3.30.70.1450">
    <property type="entry name" value="Regulator of K+ conductance, C-terminal domain"/>
    <property type="match status" value="1"/>
</dbReference>
<feature type="transmembrane region" description="Helical" evidence="12">
    <location>
        <begin position="55"/>
        <end position="77"/>
    </location>
</feature>
<dbReference type="PANTHER" id="PTHR32507">
    <property type="entry name" value="NA(+)/H(+) ANTIPORTER 1"/>
    <property type="match status" value="1"/>
</dbReference>